<dbReference type="EMBL" id="QFBC01000005">
    <property type="protein sequence ID" value="PWE55662.1"/>
    <property type="molecule type" value="Genomic_DNA"/>
</dbReference>
<evidence type="ECO:0000256" key="2">
    <source>
        <dbReference type="SAM" id="Phobius"/>
    </source>
</evidence>
<gene>
    <name evidence="3" type="ORF">DEM27_13330</name>
</gene>
<sequence>MAEAPKHLRAGFTGTVNEEKPKVGERAKQVAATVREEAAAVADTARDHPTATTGALLAVGVIGFVLGYLLGTGSSHGDRSRW</sequence>
<keyword evidence="2" id="KW-0472">Membrane</keyword>
<accession>A0A2U2DQW6</accession>
<organism evidence="3 4">
    <name type="scientific">Metarhizobium album</name>
    <dbReference type="NCBI Taxonomy" id="2182425"/>
    <lineage>
        <taxon>Bacteria</taxon>
        <taxon>Pseudomonadati</taxon>
        <taxon>Pseudomonadota</taxon>
        <taxon>Alphaproteobacteria</taxon>
        <taxon>Hyphomicrobiales</taxon>
        <taxon>Rhizobiaceae</taxon>
        <taxon>Metarhizobium</taxon>
    </lineage>
</organism>
<feature type="transmembrane region" description="Helical" evidence="2">
    <location>
        <begin position="51"/>
        <end position="71"/>
    </location>
</feature>
<comment type="caution">
    <text evidence="3">The sequence shown here is derived from an EMBL/GenBank/DDBJ whole genome shotgun (WGS) entry which is preliminary data.</text>
</comment>
<evidence type="ECO:0000313" key="4">
    <source>
        <dbReference type="Proteomes" id="UP000245252"/>
    </source>
</evidence>
<dbReference type="Proteomes" id="UP000245252">
    <property type="component" value="Unassembled WGS sequence"/>
</dbReference>
<dbReference type="AlphaFoldDB" id="A0A2U2DQW6"/>
<protein>
    <submittedName>
        <fullName evidence="3">Uncharacterized protein</fullName>
    </submittedName>
</protein>
<evidence type="ECO:0000256" key="1">
    <source>
        <dbReference type="SAM" id="MobiDB-lite"/>
    </source>
</evidence>
<evidence type="ECO:0000313" key="3">
    <source>
        <dbReference type="EMBL" id="PWE55662.1"/>
    </source>
</evidence>
<dbReference type="OrthoDB" id="8283047at2"/>
<dbReference type="RefSeq" id="WP_109458739.1">
    <property type="nucleotide sequence ID" value="NZ_QFBC01000005.1"/>
</dbReference>
<proteinExistence type="predicted"/>
<feature type="region of interest" description="Disordered" evidence="1">
    <location>
        <begin position="1"/>
        <end position="24"/>
    </location>
</feature>
<name>A0A2U2DQW6_9HYPH</name>
<keyword evidence="2" id="KW-1133">Transmembrane helix</keyword>
<keyword evidence="2" id="KW-0812">Transmembrane</keyword>
<reference evidence="3 4" key="1">
    <citation type="submission" date="2018-05" db="EMBL/GenBank/DDBJ databases">
        <title>The draft genome of strain NS-104.</title>
        <authorList>
            <person name="Hang P."/>
            <person name="Jiang J."/>
        </authorList>
    </citation>
    <scope>NUCLEOTIDE SEQUENCE [LARGE SCALE GENOMIC DNA]</scope>
    <source>
        <strain evidence="3 4">NS-104</strain>
    </source>
</reference>
<keyword evidence="4" id="KW-1185">Reference proteome</keyword>